<sequence>MMTKSKKYLAEQIGQSIAKRRLAAGLTQDQVSEKLGIGYEAVSRMERGVTIPTVIRLAELAEIFGCGIQELLIESSDRPDDQAEQIKSMLAKLNSEDRNMILETIQKLYLRLKP</sequence>
<dbReference type="Gene3D" id="1.10.260.40">
    <property type="entry name" value="lambda repressor-like DNA-binding domains"/>
    <property type="match status" value="1"/>
</dbReference>
<dbReference type="EMBL" id="CP001672">
    <property type="protein sequence ID" value="ACT47129.1"/>
    <property type="molecule type" value="Genomic_DNA"/>
</dbReference>
<dbReference type="PANTHER" id="PTHR46558">
    <property type="entry name" value="TRACRIPTIONAL REGULATORY PROTEIN-RELATED-RELATED"/>
    <property type="match status" value="1"/>
</dbReference>
<organism evidence="3 4">
    <name type="scientific">Methylotenera mobilis (strain JLW8 / ATCC BAA-1282 / DSM 17540)</name>
    <dbReference type="NCBI Taxonomy" id="583345"/>
    <lineage>
        <taxon>Bacteria</taxon>
        <taxon>Pseudomonadati</taxon>
        <taxon>Pseudomonadota</taxon>
        <taxon>Betaproteobacteria</taxon>
        <taxon>Nitrosomonadales</taxon>
        <taxon>Methylophilaceae</taxon>
        <taxon>Methylotenera</taxon>
    </lineage>
</organism>
<dbReference type="InterPro" id="IPR010982">
    <property type="entry name" value="Lambda_DNA-bd_dom_sf"/>
</dbReference>
<evidence type="ECO:0000259" key="2">
    <source>
        <dbReference type="PROSITE" id="PS50943"/>
    </source>
</evidence>
<evidence type="ECO:0000313" key="4">
    <source>
        <dbReference type="Proteomes" id="UP000002742"/>
    </source>
</evidence>
<dbReference type="HOGENOM" id="CLU_066192_17_7_4"/>
<dbReference type="GO" id="GO:0003677">
    <property type="term" value="F:DNA binding"/>
    <property type="evidence" value="ECO:0007669"/>
    <property type="project" value="UniProtKB-KW"/>
</dbReference>
<accession>C6WSN7</accession>
<dbReference type="Pfam" id="PF01381">
    <property type="entry name" value="HTH_3"/>
    <property type="match status" value="1"/>
</dbReference>
<dbReference type="InterPro" id="IPR001387">
    <property type="entry name" value="Cro/C1-type_HTH"/>
</dbReference>
<dbReference type="Proteomes" id="UP000002742">
    <property type="component" value="Chromosome"/>
</dbReference>
<dbReference type="eggNOG" id="COG1396">
    <property type="taxonomic scope" value="Bacteria"/>
</dbReference>
<reference evidence="4" key="1">
    <citation type="submission" date="2009-07" db="EMBL/GenBank/DDBJ databases">
        <title>Complete sequence of Methylotenera mobilis JLW8.</title>
        <authorList>
            <consortium name="US DOE Joint Genome Institute"/>
            <person name="Lucas S."/>
            <person name="Copeland A."/>
            <person name="Lapidus A."/>
            <person name="Glavina del Rio T."/>
            <person name="Tice H."/>
            <person name="Bruce D."/>
            <person name="Goodwin L."/>
            <person name="Pitluck S."/>
            <person name="LaButti K.M."/>
            <person name="Clum A."/>
            <person name="Larimer F."/>
            <person name="Land M."/>
            <person name="Hauser L."/>
            <person name="Kyrpides N."/>
            <person name="Mikhailova N."/>
            <person name="Kayluzhnaya M."/>
            <person name="Chistoserdova L."/>
        </authorList>
    </citation>
    <scope>NUCLEOTIDE SEQUENCE [LARGE SCALE GENOMIC DNA]</scope>
    <source>
        <strain evidence="4">JLW8 / ATCC BAA-1282 / DSM 17540</strain>
    </source>
</reference>
<keyword evidence="1" id="KW-0238">DNA-binding</keyword>
<reference evidence="3 4" key="2">
    <citation type="journal article" date="2011" name="J. Bacteriol.">
        <title>Genomes of three methylotrophs from a single niche uncover genetic and metabolic divergence of Methylophilaceae.</title>
        <authorList>
            <person name="Lapidus A."/>
            <person name="Clum A."/>
            <person name="Labutti K."/>
            <person name="Kaluzhnaya M.G."/>
            <person name="Lim S."/>
            <person name="Beck D.A."/>
            <person name="Glavina Del Rio T."/>
            <person name="Nolan M."/>
            <person name="Mavromatis K."/>
            <person name="Huntemann M."/>
            <person name="Lucas S."/>
            <person name="Lidstrom M.E."/>
            <person name="Ivanova N."/>
            <person name="Chistoserdova L."/>
        </authorList>
    </citation>
    <scope>NUCLEOTIDE SEQUENCE [LARGE SCALE GENOMIC DNA]</scope>
    <source>
        <strain evidence="4">JLW8 / ATCC BAA-1282 / DSM 17540</strain>
    </source>
</reference>
<keyword evidence="4" id="KW-1185">Reference proteome</keyword>
<dbReference type="CDD" id="cd00093">
    <property type="entry name" value="HTH_XRE"/>
    <property type="match status" value="1"/>
</dbReference>
<proteinExistence type="predicted"/>
<dbReference type="STRING" id="583345.Mmol_0219"/>
<evidence type="ECO:0000313" key="3">
    <source>
        <dbReference type="EMBL" id="ACT47129.1"/>
    </source>
</evidence>
<gene>
    <name evidence="3" type="ordered locus">Mmol_0219</name>
</gene>
<dbReference type="AlphaFoldDB" id="C6WSN7"/>
<evidence type="ECO:0000256" key="1">
    <source>
        <dbReference type="ARBA" id="ARBA00023125"/>
    </source>
</evidence>
<dbReference type="PANTHER" id="PTHR46558:SF11">
    <property type="entry name" value="HTH-TYPE TRANSCRIPTIONAL REGULATOR XRE"/>
    <property type="match status" value="1"/>
</dbReference>
<feature type="domain" description="HTH cro/C1-type" evidence="2">
    <location>
        <begin position="17"/>
        <end position="71"/>
    </location>
</feature>
<dbReference type="SUPFAM" id="SSF47413">
    <property type="entry name" value="lambda repressor-like DNA-binding domains"/>
    <property type="match status" value="1"/>
</dbReference>
<dbReference type="OrthoDB" id="5524454at2"/>
<dbReference type="RefSeq" id="WP_012777586.1">
    <property type="nucleotide sequence ID" value="NC_012968.1"/>
</dbReference>
<dbReference type="KEGG" id="mmb:Mmol_0219"/>
<dbReference type="SMART" id="SM00530">
    <property type="entry name" value="HTH_XRE"/>
    <property type="match status" value="1"/>
</dbReference>
<protein>
    <submittedName>
        <fullName evidence="3">Transcriptional regulator, XRE family</fullName>
    </submittedName>
</protein>
<name>C6WSN7_METML</name>
<dbReference type="PROSITE" id="PS50943">
    <property type="entry name" value="HTH_CROC1"/>
    <property type="match status" value="1"/>
</dbReference>